<proteinExistence type="predicted"/>
<keyword evidence="5 10" id="KW-1133">Transmembrane helix</keyword>
<evidence type="ECO:0000313" key="13">
    <source>
        <dbReference type="Proteomes" id="UP001153714"/>
    </source>
</evidence>
<evidence type="ECO:0000256" key="6">
    <source>
        <dbReference type="ARBA" id="ARBA00023053"/>
    </source>
</evidence>
<keyword evidence="6" id="KW-0915">Sodium</keyword>
<reference evidence="12" key="2">
    <citation type="submission" date="2022-10" db="EMBL/GenBank/DDBJ databases">
        <authorList>
            <consortium name="ENA_rothamsted_submissions"/>
            <consortium name="culmorum"/>
            <person name="King R."/>
        </authorList>
    </citation>
    <scope>NUCLEOTIDE SEQUENCE</scope>
</reference>
<feature type="transmembrane region" description="Helical" evidence="10">
    <location>
        <begin position="120"/>
        <end position="143"/>
    </location>
</feature>
<dbReference type="InterPro" id="IPR006153">
    <property type="entry name" value="Cation/H_exchanger_TM"/>
</dbReference>
<evidence type="ECO:0000256" key="4">
    <source>
        <dbReference type="ARBA" id="ARBA00022692"/>
    </source>
</evidence>
<evidence type="ECO:0000256" key="1">
    <source>
        <dbReference type="ARBA" id="ARBA00004651"/>
    </source>
</evidence>
<evidence type="ECO:0000256" key="3">
    <source>
        <dbReference type="ARBA" id="ARBA00022475"/>
    </source>
</evidence>
<dbReference type="PANTHER" id="PTHR10110">
    <property type="entry name" value="SODIUM/HYDROGEN EXCHANGER"/>
    <property type="match status" value="1"/>
</dbReference>
<dbReference type="EMBL" id="OU893336">
    <property type="protein sequence ID" value="CAG9793004.1"/>
    <property type="molecule type" value="Genomic_DNA"/>
</dbReference>
<evidence type="ECO:0000256" key="2">
    <source>
        <dbReference type="ARBA" id="ARBA00022448"/>
    </source>
</evidence>
<organism evidence="12 13">
    <name type="scientific">Diatraea saccharalis</name>
    <name type="common">sugarcane borer</name>
    <dbReference type="NCBI Taxonomy" id="40085"/>
    <lineage>
        <taxon>Eukaryota</taxon>
        <taxon>Metazoa</taxon>
        <taxon>Ecdysozoa</taxon>
        <taxon>Arthropoda</taxon>
        <taxon>Hexapoda</taxon>
        <taxon>Insecta</taxon>
        <taxon>Pterygota</taxon>
        <taxon>Neoptera</taxon>
        <taxon>Endopterygota</taxon>
        <taxon>Lepidoptera</taxon>
        <taxon>Glossata</taxon>
        <taxon>Ditrysia</taxon>
        <taxon>Pyraloidea</taxon>
        <taxon>Crambidae</taxon>
        <taxon>Crambinae</taxon>
        <taxon>Diatraea</taxon>
    </lineage>
</organism>
<name>A0A9N9R9G5_9NEOP</name>
<keyword evidence="13" id="KW-1185">Reference proteome</keyword>
<keyword evidence="7" id="KW-0406">Ion transport</keyword>
<feature type="transmembrane region" description="Helical" evidence="10">
    <location>
        <begin position="89"/>
        <end position="108"/>
    </location>
</feature>
<feature type="domain" description="Cation/H+ exchanger transmembrane" evidence="11">
    <location>
        <begin position="19"/>
        <end position="146"/>
    </location>
</feature>
<feature type="transmembrane region" description="Helical" evidence="10">
    <location>
        <begin position="60"/>
        <end position="83"/>
    </location>
</feature>
<dbReference type="GO" id="GO:0015385">
    <property type="term" value="F:sodium:proton antiporter activity"/>
    <property type="evidence" value="ECO:0007669"/>
    <property type="project" value="InterPro"/>
</dbReference>
<keyword evidence="4 10" id="KW-0812">Transmembrane</keyword>
<comment type="subcellular location">
    <subcellularLocation>
        <location evidence="1">Cell membrane</location>
        <topology evidence="1">Multi-pass membrane protein</topology>
    </subcellularLocation>
</comment>
<evidence type="ECO:0000256" key="8">
    <source>
        <dbReference type="ARBA" id="ARBA00023136"/>
    </source>
</evidence>
<feature type="transmembrane region" description="Helical" evidence="10">
    <location>
        <begin position="155"/>
        <end position="173"/>
    </location>
</feature>
<dbReference type="PANTHER" id="PTHR10110:SF86">
    <property type="entry name" value="SODIUM_HYDROGEN EXCHANGER 7"/>
    <property type="match status" value="1"/>
</dbReference>
<dbReference type="GO" id="GO:0051453">
    <property type="term" value="P:regulation of intracellular pH"/>
    <property type="evidence" value="ECO:0007669"/>
    <property type="project" value="TreeGrafter"/>
</dbReference>
<protein>
    <recommendedName>
        <fullName evidence="11">Cation/H+ exchanger transmembrane domain-containing protein</fullName>
    </recommendedName>
</protein>
<dbReference type="GO" id="GO:0015386">
    <property type="term" value="F:potassium:proton antiporter activity"/>
    <property type="evidence" value="ECO:0007669"/>
    <property type="project" value="TreeGrafter"/>
</dbReference>
<keyword evidence="9" id="KW-0739">Sodium transport</keyword>
<evidence type="ECO:0000313" key="12">
    <source>
        <dbReference type="EMBL" id="CAG9793004.1"/>
    </source>
</evidence>
<keyword evidence="8 10" id="KW-0472">Membrane</keyword>
<dbReference type="InterPro" id="IPR018422">
    <property type="entry name" value="Cation/H_exchanger_CPA1"/>
</dbReference>
<reference evidence="12" key="1">
    <citation type="submission" date="2021-12" db="EMBL/GenBank/DDBJ databases">
        <authorList>
            <person name="King R."/>
        </authorList>
    </citation>
    <scope>NUCLEOTIDE SEQUENCE</scope>
</reference>
<keyword evidence="2" id="KW-0813">Transport</keyword>
<accession>A0A9N9R9G5</accession>
<keyword evidence="3" id="KW-1003">Cell membrane</keyword>
<evidence type="ECO:0000256" key="10">
    <source>
        <dbReference type="SAM" id="Phobius"/>
    </source>
</evidence>
<dbReference type="Pfam" id="PF00999">
    <property type="entry name" value="Na_H_Exchanger"/>
    <property type="match status" value="1"/>
</dbReference>
<evidence type="ECO:0000259" key="11">
    <source>
        <dbReference type="Pfam" id="PF00999"/>
    </source>
</evidence>
<feature type="transmembrane region" description="Helical" evidence="10">
    <location>
        <begin position="20"/>
        <end position="40"/>
    </location>
</feature>
<dbReference type="GO" id="GO:0098719">
    <property type="term" value="P:sodium ion import across plasma membrane"/>
    <property type="evidence" value="ECO:0007669"/>
    <property type="project" value="TreeGrafter"/>
</dbReference>
<evidence type="ECO:0000256" key="7">
    <source>
        <dbReference type="ARBA" id="ARBA00023065"/>
    </source>
</evidence>
<dbReference type="GO" id="GO:0005886">
    <property type="term" value="C:plasma membrane"/>
    <property type="evidence" value="ECO:0007669"/>
    <property type="project" value="UniProtKB-SubCell"/>
</dbReference>
<dbReference type="OrthoDB" id="441412at2759"/>
<evidence type="ECO:0000256" key="9">
    <source>
        <dbReference type="ARBA" id="ARBA00023201"/>
    </source>
</evidence>
<evidence type="ECO:0000256" key="5">
    <source>
        <dbReference type="ARBA" id="ARBA00022989"/>
    </source>
</evidence>
<dbReference type="Proteomes" id="UP001153714">
    <property type="component" value="Chromosome 5"/>
</dbReference>
<dbReference type="AlphaFoldDB" id="A0A9N9R9G5"/>
<gene>
    <name evidence="12" type="ORF">DIATSA_LOCUS10482</name>
</gene>
<sequence>MFCLGGLVGFCANKYPAFKPFVWICYMDVDVMMTIFLPILMFNTSYTVDSHAFWKSFPQIVLVGVPGALLTALLAAFMAYYLIESSWNLATSMLFGIICSPIYPMEVVQKLKEMSKGKYISVLLLGEGLIGDATTMIAFTAVYGYLAMALTRPSQIALLLVRLLVYTSMTPILRHVGYGMTWQLSLACVWGGLRGPLTLCLAVMVLQTPAVADAGEVNILRYLGG</sequence>